<gene>
    <name evidence="1" type="ORF">Tco_0843578</name>
</gene>
<reference evidence="1" key="2">
    <citation type="submission" date="2022-01" db="EMBL/GenBank/DDBJ databases">
        <authorList>
            <person name="Yamashiro T."/>
            <person name="Shiraishi A."/>
            <person name="Satake H."/>
            <person name="Nakayama K."/>
        </authorList>
    </citation>
    <scope>NUCLEOTIDE SEQUENCE</scope>
</reference>
<proteinExistence type="predicted"/>
<name>A0ABQ5B3C1_9ASTR</name>
<keyword evidence="2" id="KW-1185">Reference proteome</keyword>
<sequence>MWTMSNKLKREPITDVKIHPNSKPAVLTVYRNNNKMNFEVHNPFKFGDFGITELDELGPIIEKKKNSIFALPAPIPEQAPYQSSGRKRKHMELEPEIKVPRLECNRSLPEGVPFVNNMSLKNLMMALTIKTPKNARFCLKLKKLIAERPDQEKLKSKKVKLEAVGYLLD</sequence>
<evidence type="ECO:0000313" key="2">
    <source>
        <dbReference type="Proteomes" id="UP001151760"/>
    </source>
</evidence>
<comment type="caution">
    <text evidence="1">The sequence shown here is derived from an EMBL/GenBank/DDBJ whole genome shotgun (WGS) entry which is preliminary data.</text>
</comment>
<accession>A0ABQ5B3C1</accession>
<protein>
    <submittedName>
        <fullName evidence="1">Uncharacterized protein</fullName>
    </submittedName>
</protein>
<evidence type="ECO:0000313" key="1">
    <source>
        <dbReference type="EMBL" id="GJT09116.1"/>
    </source>
</evidence>
<reference evidence="1" key="1">
    <citation type="journal article" date="2022" name="Int. J. Mol. Sci.">
        <title>Draft Genome of Tanacetum Coccineum: Genomic Comparison of Closely Related Tanacetum-Family Plants.</title>
        <authorList>
            <person name="Yamashiro T."/>
            <person name="Shiraishi A."/>
            <person name="Nakayama K."/>
            <person name="Satake H."/>
        </authorList>
    </citation>
    <scope>NUCLEOTIDE SEQUENCE</scope>
</reference>
<dbReference type="Proteomes" id="UP001151760">
    <property type="component" value="Unassembled WGS sequence"/>
</dbReference>
<dbReference type="EMBL" id="BQNB010012884">
    <property type="protein sequence ID" value="GJT09116.1"/>
    <property type="molecule type" value="Genomic_DNA"/>
</dbReference>
<organism evidence="1 2">
    <name type="scientific">Tanacetum coccineum</name>
    <dbReference type="NCBI Taxonomy" id="301880"/>
    <lineage>
        <taxon>Eukaryota</taxon>
        <taxon>Viridiplantae</taxon>
        <taxon>Streptophyta</taxon>
        <taxon>Embryophyta</taxon>
        <taxon>Tracheophyta</taxon>
        <taxon>Spermatophyta</taxon>
        <taxon>Magnoliopsida</taxon>
        <taxon>eudicotyledons</taxon>
        <taxon>Gunneridae</taxon>
        <taxon>Pentapetalae</taxon>
        <taxon>asterids</taxon>
        <taxon>campanulids</taxon>
        <taxon>Asterales</taxon>
        <taxon>Asteraceae</taxon>
        <taxon>Asteroideae</taxon>
        <taxon>Anthemideae</taxon>
        <taxon>Anthemidinae</taxon>
        <taxon>Tanacetum</taxon>
    </lineage>
</organism>